<evidence type="ECO:0008006" key="4">
    <source>
        <dbReference type="Google" id="ProtNLM"/>
    </source>
</evidence>
<feature type="region of interest" description="Disordered" evidence="1">
    <location>
        <begin position="302"/>
        <end position="323"/>
    </location>
</feature>
<feature type="region of interest" description="Disordered" evidence="1">
    <location>
        <begin position="350"/>
        <end position="395"/>
    </location>
</feature>
<sequence length="907" mass="104142">MRSELTISSREEVSPLTLILKSQTVCINEVNSLSEIINQNDSNDEKIKAIQRVITLINGGALNFKYFTKNLTNMITGITNAIQSKYIDLVKYSNALIVLISQNLGKKSEKVLGNKLIQPLVQLTLNKSKEISDCCKFSILNIARYWQTKNVLLILCDLSTSELIHHRQLCSECLCVVVECWSRPILEKTLKLITSTLKILLRDSNKEIKKYSKNATTTIFAMYPNYKSIFIEDLNPAIIEEVEKETNESRIRQSDVLFEMYSECFESLKCNSNCQSISQLTNENADSNASNLIRKTIVIGSQSNKSNSEVSKPKKVELRTPENKYVKLSRMGKLKTPEMEDFSPQILSIATTPRQRNQSETPTTPTNGILRRVSLIPRSRSKSPSNQQTPTKKISFEMNNDDTEVIQRSQSPILKEKPKSIYQKRNSNSPFLSKKISQEFNEPILKKKSSSGRHVSLNAMKLFDEFRLESGHEIQFLHKIREFSNTGRNFALRDSIKTIIPGLIVCSVSNTKKISSLAIRLMFDLIKTFPDDFQEHLPSIFEILFADLPHSDEEESKTQNFVNLLLKEIQKLYSPTLLLNYVSRQFPSNKQVQFISQICCQPECDLSDDIICCSLINLSLRFKTNESRKMMISIAKQNPDMLIKAQTDFPEEENYFESILSDVDNYSNEKVPQFSPRNIESWISQVKEIVKKYAVQPQSPRKSNSSIQSELQNDILEYVNGKNWAETRCLLYQEINSAFDQTNEIDSLFQLISFILETVGICDYHIFLDNLLIHSNNRKSSESINRIFDFIIQKEEIESILEHFIDCAYRHLHIEDIDIIRGSLNMISKVLNGSQANMIHTSMISRVFILLNDIIAKSKKAELRRFSVFCYSSLSKNPLFSKLAEKSMNELSQTQKRLVSLYSHRIK</sequence>
<feature type="compositionally biased region" description="Basic and acidic residues" evidence="1">
    <location>
        <begin position="311"/>
        <end position="323"/>
    </location>
</feature>
<reference evidence="2 3" key="1">
    <citation type="submission" date="2024-04" db="EMBL/GenBank/DDBJ databases">
        <title>Tritrichomonas musculus Genome.</title>
        <authorList>
            <person name="Alves-Ferreira E."/>
            <person name="Grigg M."/>
            <person name="Lorenzi H."/>
            <person name="Galac M."/>
        </authorList>
    </citation>
    <scope>NUCLEOTIDE SEQUENCE [LARGE SCALE GENOMIC DNA]</scope>
    <source>
        <strain evidence="2 3">EAF2021</strain>
    </source>
</reference>
<evidence type="ECO:0000313" key="2">
    <source>
        <dbReference type="EMBL" id="KAK8886941.1"/>
    </source>
</evidence>
<gene>
    <name evidence="2" type="ORF">M9Y10_037975</name>
</gene>
<dbReference type="Proteomes" id="UP001470230">
    <property type="component" value="Unassembled WGS sequence"/>
</dbReference>
<name>A0ABR2K839_9EUKA</name>
<dbReference type="Gene3D" id="1.25.10.10">
    <property type="entry name" value="Leucine-rich Repeat Variant"/>
    <property type="match status" value="1"/>
</dbReference>
<dbReference type="InterPro" id="IPR011989">
    <property type="entry name" value="ARM-like"/>
</dbReference>
<proteinExistence type="predicted"/>
<evidence type="ECO:0000313" key="3">
    <source>
        <dbReference type="Proteomes" id="UP001470230"/>
    </source>
</evidence>
<evidence type="ECO:0000256" key="1">
    <source>
        <dbReference type="SAM" id="MobiDB-lite"/>
    </source>
</evidence>
<dbReference type="EMBL" id="JAPFFF010000006">
    <property type="protein sequence ID" value="KAK8886941.1"/>
    <property type="molecule type" value="Genomic_DNA"/>
</dbReference>
<protein>
    <recommendedName>
        <fullName evidence="4">TOG domain-containing protein</fullName>
    </recommendedName>
</protein>
<comment type="caution">
    <text evidence="2">The sequence shown here is derived from an EMBL/GenBank/DDBJ whole genome shotgun (WGS) entry which is preliminary data.</text>
</comment>
<accession>A0ABR2K839</accession>
<dbReference type="SUPFAM" id="SSF48371">
    <property type="entry name" value="ARM repeat"/>
    <property type="match status" value="1"/>
</dbReference>
<keyword evidence="3" id="KW-1185">Reference proteome</keyword>
<organism evidence="2 3">
    <name type="scientific">Tritrichomonas musculus</name>
    <dbReference type="NCBI Taxonomy" id="1915356"/>
    <lineage>
        <taxon>Eukaryota</taxon>
        <taxon>Metamonada</taxon>
        <taxon>Parabasalia</taxon>
        <taxon>Tritrichomonadida</taxon>
        <taxon>Tritrichomonadidae</taxon>
        <taxon>Tritrichomonas</taxon>
    </lineage>
</organism>
<dbReference type="InterPro" id="IPR016024">
    <property type="entry name" value="ARM-type_fold"/>
</dbReference>
<feature type="compositionally biased region" description="Polar residues" evidence="1">
    <location>
        <begin position="350"/>
        <end position="367"/>
    </location>
</feature>
<feature type="compositionally biased region" description="Polar residues" evidence="1">
    <location>
        <begin position="382"/>
        <end position="392"/>
    </location>
</feature>